<evidence type="ECO:0000313" key="1">
    <source>
        <dbReference type="EMBL" id="MBS9524740.1"/>
    </source>
</evidence>
<dbReference type="AlphaFoldDB" id="A0AAP2CIY1"/>
<protein>
    <recommendedName>
        <fullName evidence="3">Lipoprotein</fullName>
    </recommendedName>
</protein>
<accession>A0AAP2CIY1</accession>
<gene>
    <name evidence="1" type="ORF">KI659_12040</name>
</gene>
<name>A0AAP2CIY1_9BACT</name>
<sequence length="215" mass="25590">MARFYHTIIFIWFLFGCGDQQKDSISQEVIQKESEEIHELINQLIEEKFHIFYYDFDSLVFLAEETSTEWKENHIKNINNLNQFVELQKTSIRPHHERISKVENIFTEEDFQMVLTNSTVPFQFHADCLSDDIYLLSKEYENQFPEIAMDSLGINEFTFLKVSKPTFLMDFQYAWTFLEKSSWSGFMSSGSGFLAVYEKVNGKWEYIFSIQLYMS</sequence>
<evidence type="ECO:0008006" key="3">
    <source>
        <dbReference type="Google" id="ProtNLM"/>
    </source>
</evidence>
<dbReference type="RefSeq" id="WP_213945599.1">
    <property type="nucleotide sequence ID" value="NZ_JAHCMY010000006.1"/>
</dbReference>
<dbReference type="Proteomes" id="UP001319104">
    <property type="component" value="Unassembled WGS sequence"/>
</dbReference>
<reference evidence="1 2" key="1">
    <citation type="submission" date="2021-05" db="EMBL/GenBank/DDBJ databases">
        <authorList>
            <person name="Zhang Z.D."/>
            <person name="Osman G."/>
        </authorList>
    </citation>
    <scope>NUCLEOTIDE SEQUENCE [LARGE SCALE GENOMIC DNA]</scope>
    <source>
        <strain evidence="1 2">KCTC 32217</strain>
    </source>
</reference>
<keyword evidence="2" id="KW-1185">Reference proteome</keyword>
<dbReference type="EMBL" id="JAHCMY010000006">
    <property type="protein sequence ID" value="MBS9524740.1"/>
    <property type="molecule type" value="Genomic_DNA"/>
</dbReference>
<organism evidence="1 2">
    <name type="scientific">Litoribacter ruber</name>
    <dbReference type="NCBI Taxonomy" id="702568"/>
    <lineage>
        <taxon>Bacteria</taxon>
        <taxon>Pseudomonadati</taxon>
        <taxon>Bacteroidota</taxon>
        <taxon>Cytophagia</taxon>
        <taxon>Cytophagales</taxon>
        <taxon>Cyclobacteriaceae</taxon>
        <taxon>Litoribacter</taxon>
    </lineage>
</organism>
<dbReference type="PROSITE" id="PS51257">
    <property type="entry name" value="PROKAR_LIPOPROTEIN"/>
    <property type="match status" value="1"/>
</dbReference>
<proteinExistence type="predicted"/>
<evidence type="ECO:0000313" key="2">
    <source>
        <dbReference type="Proteomes" id="UP001319104"/>
    </source>
</evidence>
<comment type="caution">
    <text evidence="1">The sequence shown here is derived from an EMBL/GenBank/DDBJ whole genome shotgun (WGS) entry which is preliminary data.</text>
</comment>